<dbReference type="InterPro" id="IPR036152">
    <property type="entry name" value="Asp/glu_Ase-like_sf"/>
</dbReference>
<dbReference type="Proteomes" id="UP001317870">
    <property type="component" value="Chromosome"/>
</dbReference>
<dbReference type="Pfam" id="PF17763">
    <property type="entry name" value="Asparaginase_C"/>
    <property type="match status" value="1"/>
</dbReference>
<dbReference type="InterPro" id="IPR027473">
    <property type="entry name" value="L-asparaginase_C"/>
</dbReference>
<sequence length="355" mass="37868">MITHRTAHPTALRVHVLYTGGTFGMADQGAGMAPRSGIAAEVSEVIARYEDTRGRPVEFWYAESDRVIDSGAADSNTAFRIAQWVRYRVESERPHGVVVIHGTDTMAYIGARVAFELRGLAAPVVLTGAQIPLGQPGSDAQHNMHLALDSIATRPVPGTYIAFGSGLHPAVRASKRACDDYDGFTTVREFTPPPSPVASLPHRGSTAARLPVGLLTVFPGLHSDLLNAAIRQYPGGVVLECYGSGTMPHTAEVIETIRTATRRGTPIVVITQCDSGSVDLERYLPGRSLLDAGAISGGDMTREAALAKLAYLVDLGVSGGRLRDWMTTNMLGELSDTATLPPVSTHEDALTTRSR</sequence>
<dbReference type="PRINTS" id="PR00139">
    <property type="entry name" value="ASNGLNASE"/>
</dbReference>
<dbReference type="Gene3D" id="3.40.50.1170">
    <property type="entry name" value="L-asparaginase, N-terminal domain"/>
    <property type="match status" value="1"/>
</dbReference>
<dbReference type="InterPro" id="IPR006034">
    <property type="entry name" value="Asparaginase/glutaminase-like"/>
</dbReference>
<dbReference type="Gene3D" id="3.40.50.40">
    <property type="match status" value="1"/>
</dbReference>
<dbReference type="SUPFAM" id="SSF53774">
    <property type="entry name" value="Glutaminase/Asparaginase"/>
    <property type="match status" value="1"/>
</dbReference>
<dbReference type="PROSITE" id="PS51732">
    <property type="entry name" value="ASN_GLN_ASE_3"/>
    <property type="match status" value="1"/>
</dbReference>
<evidence type="ECO:0000259" key="2">
    <source>
        <dbReference type="Pfam" id="PF00710"/>
    </source>
</evidence>
<feature type="active site" evidence="1">
    <location>
        <position position="103"/>
    </location>
</feature>
<accession>A0ABN6U264</accession>
<dbReference type="InterPro" id="IPR040919">
    <property type="entry name" value="Asparaginase_C"/>
</dbReference>
<dbReference type="InterPro" id="IPR037152">
    <property type="entry name" value="L-asparaginase_N_sf"/>
</dbReference>
<dbReference type="InterPro" id="IPR027475">
    <property type="entry name" value="Asparaginase/glutaminase_AS2"/>
</dbReference>
<name>A0ABN6U264_9NOCA</name>
<dbReference type="Pfam" id="PF00710">
    <property type="entry name" value="Asparaginase"/>
    <property type="match status" value="1"/>
</dbReference>
<gene>
    <name evidence="4" type="primary">ansA</name>
    <name evidence="4" type="ORF">IFM12276_23450</name>
</gene>
<feature type="domain" description="Asparaginase/glutaminase C-terminal" evidence="3">
    <location>
        <begin position="212"/>
        <end position="326"/>
    </location>
</feature>
<dbReference type="PANTHER" id="PTHR11707">
    <property type="entry name" value="L-ASPARAGINASE"/>
    <property type="match status" value="1"/>
</dbReference>
<evidence type="ECO:0000313" key="4">
    <source>
        <dbReference type="EMBL" id="BDT99316.1"/>
    </source>
</evidence>
<dbReference type="PANTHER" id="PTHR11707:SF28">
    <property type="entry name" value="60 KDA LYSOPHOSPHOLIPASE"/>
    <property type="match status" value="1"/>
</dbReference>
<evidence type="ECO:0000259" key="3">
    <source>
        <dbReference type="Pfam" id="PF17763"/>
    </source>
</evidence>
<feature type="domain" description="L-asparaginase N-terminal" evidence="2">
    <location>
        <begin position="13"/>
        <end position="188"/>
    </location>
</feature>
<dbReference type="PIRSF" id="PIRSF500176">
    <property type="entry name" value="L_ASNase"/>
    <property type="match status" value="1"/>
</dbReference>
<dbReference type="EMBL" id="AP026978">
    <property type="protein sequence ID" value="BDT99316.1"/>
    <property type="molecule type" value="Genomic_DNA"/>
</dbReference>
<dbReference type="PIRSF" id="PIRSF001220">
    <property type="entry name" value="L-ASNase_gatD"/>
    <property type="match status" value="1"/>
</dbReference>
<evidence type="ECO:0000313" key="5">
    <source>
        <dbReference type="Proteomes" id="UP001317870"/>
    </source>
</evidence>
<evidence type="ECO:0000256" key="1">
    <source>
        <dbReference type="PROSITE-ProRule" id="PRU10100"/>
    </source>
</evidence>
<dbReference type="SMART" id="SM00870">
    <property type="entry name" value="Asparaginase"/>
    <property type="match status" value="1"/>
</dbReference>
<protein>
    <submittedName>
        <fullName evidence="4">L-asparaginase 1</fullName>
    </submittedName>
</protein>
<dbReference type="SFLD" id="SFLDS00057">
    <property type="entry name" value="Glutaminase/Asparaginase"/>
    <property type="match status" value="1"/>
</dbReference>
<reference evidence="4 5" key="1">
    <citation type="submission" date="2022-11" db="EMBL/GenBank/DDBJ databases">
        <title>Genome Sequencing of Nocardia sp. ON39_IFM12276 and assembly.</title>
        <authorList>
            <person name="Shimojima M."/>
            <person name="Toyokawa M."/>
            <person name="Uesaka K."/>
        </authorList>
    </citation>
    <scope>NUCLEOTIDE SEQUENCE [LARGE SCALE GENOMIC DNA]</scope>
    <source>
        <strain evidence="4 5">IFM 12276</strain>
    </source>
</reference>
<dbReference type="InterPro" id="IPR027474">
    <property type="entry name" value="L-asparaginase_N"/>
</dbReference>
<organism evidence="4 5">
    <name type="scientific">Nocardia sputorum</name>
    <dbReference type="NCBI Taxonomy" id="2984338"/>
    <lineage>
        <taxon>Bacteria</taxon>
        <taxon>Bacillati</taxon>
        <taxon>Actinomycetota</taxon>
        <taxon>Actinomycetes</taxon>
        <taxon>Mycobacteriales</taxon>
        <taxon>Nocardiaceae</taxon>
        <taxon>Nocardia</taxon>
    </lineage>
</organism>
<keyword evidence="5" id="KW-1185">Reference proteome</keyword>
<dbReference type="PROSITE" id="PS00917">
    <property type="entry name" value="ASN_GLN_ASE_2"/>
    <property type="match status" value="1"/>
</dbReference>
<proteinExistence type="predicted"/>